<evidence type="ECO:0000313" key="1">
    <source>
        <dbReference type="EMBL" id="HHE54862.1"/>
    </source>
</evidence>
<organism evidence="1">
    <name type="scientific">Caldithrix abyssi</name>
    <dbReference type="NCBI Taxonomy" id="187145"/>
    <lineage>
        <taxon>Bacteria</taxon>
        <taxon>Pseudomonadati</taxon>
        <taxon>Calditrichota</taxon>
        <taxon>Calditrichia</taxon>
        <taxon>Calditrichales</taxon>
        <taxon>Calditrichaceae</taxon>
        <taxon>Caldithrix</taxon>
    </lineage>
</organism>
<sequence length="49" mass="5903">GQKFDYRTGFCLEAQHFPDSPNHPHFPMTILMPDQIYRQDTIYKFLVEE</sequence>
<gene>
    <name evidence="1" type="ORF">ENL21_03710</name>
</gene>
<dbReference type="Pfam" id="PF01263">
    <property type="entry name" value="Aldose_epim"/>
    <property type="match status" value="1"/>
</dbReference>
<name>A0A7V5H394_CALAY</name>
<proteinExistence type="predicted"/>
<dbReference type="SUPFAM" id="SSF74650">
    <property type="entry name" value="Galactose mutarotase-like"/>
    <property type="match status" value="1"/>
</dbReference>
<dbReference type="EMBL" id="DRTD01000270">
    <property type="protein sequence ID" value="HHE54862.1"/>
    <property type="molecule type" value="Genomic_DNA"/>
</dbReference>
<dbReference type="GO" id="GO:0005975">
    <property type="term" value="P:carbohydrate metabolic process"/>
    <property type="evidence" value="ECO:0007669"/>
    <property type="project" value="InterPro"/>
</dbReference>
<feature type="non-terminal residue" evidence="1">
    <location>
        <position position="1"/>
    </location>
</feature>
<dbReference type="Proteomes" id="UP000886111">
    <property type="component" value="Unassembled WGS sequence"/>
</dbReference>
<protein>
    <submittedName>
        <fullName evidence="1">Galactose-1-epimerase</fullName>
    </submittedName>
</protein>
<dbReference type="Gene3D" id="2.70.98.10">
    <property type="match status" value="1"/>
</dbReference>
<accession>A0A7V5H394</accession>
<comment type="caution">
    <text evidence="1">The sequence shown here is derived from an EMBL/GenBank/DDBJ whole genome shotgun (WGS) entry which is preliminary data.</text>
</comment>
<reference evidence="1" key="1">
    <citation type="journal article" date="2020" name="mSystems">
        <title>Genome- and Community-Level Interaction Insights into Carbon Utilization and Element Cycling Functions of Hydrothermarchaeota in Hydrothermal Sediment.</title>
        <authorList>
            <person name="Zhou Z."/>
            <person name="Liu Y."/>
            <person name="Xu W."/>
            <person name="Pan J."/>
            <person name="Luo Z.H."/>
            <person name="Li M."/>
        </authorList>
    </citation>
    <scope>NUCLEOTIDE SEQUENCE [LARGE SCALE GENOMIC DNA]</scope>
    <source>
        <strain evidence="1">HyVt-76</strain>
    </source>
</reference>
<dbReference type="AlphaFoldDB" id="A0A7V5H394"/>
<dbReference type="InterPro" id="IPR011013">
    <property type="entry name" value="Gal_mutarotase_sf_dom"/>
</dbReference>
<dbReference type="InterPro" id="IPR014718">
    <property type="entry name" value="GH-type_carb-bd"/>
</dbReference>
<dbReference type="GO" id="GO:0030246">
    <property type="term" value="F:carbohydrate binding"/>
    <property type="evidence" value="ECO:0007669"/>
    <property type="project" value="InterPro"/>
</dbReference>
<dbReference type="InterPro" id="IPR008183">
    <property type="entry name" value="Aldose_1/G6P_1-epimerase"/>
</dbReference>
<dbReference type="GO" id="GO:0016853">
    <property type="term" value="F:isomerase activity"/>
    <property type="evidence" value="ECO:0007669"/>
    <property type="project" value="InterPro"/>
</dbReference>